<dbReference type="GO" id="GO:0000978">
    <property type="term" value="F:RNA polymerase II cis-regulatory region sequence-specific DNA binding"/>
    <property type="evidence" value="ECO:0007669"/>
    <property type="project" value="TreeGrafter"/>
</dbReference>
<evidence type="ECO:0000313" key="7">
    <source>
        <dbReference type="EMBL" id="GFQ78641.1"/>
    </source>
</evidence>
<dbReference type="Pfam" id="PF13894">
    <property type="entry name" value="zf-C2H2_4"/>
    <property type="match status" value="1"/>
</dbReference>
<evidence type="ECO:0000256" key="2">
    <source>
        <dbReference type="ARBA" id="ARBA00022737"/>
    </source>
</evidence>
<keyword evidence="2" id="KW-0677">Repeat</keyword>
<dbReference type="EMBL" id="BMAO01002150">
    <property type="protein sequence ID" value="GFQ78641.1"/>
    <property type="molecule type" value="Genomic_DNA"/>
</dbReference>
<dbReference type="PANTHER" id="PTHR23235:SF120">
    <property type="entry name" value="KRUPPEL-LIKE FACTOR 15"/>
    <property type="match status" value="1"/>
</dbReference>
<dbReference type="InterPro" id="IPR013087">
    <property type="entry name" value="Znf_C2H2_type"/>
</dbReference>
<feature type="domain" description="C2H2-type" evidence="6">
    <location>
        <begin position="54"/>
        <end position="81"/>
    </location>
</feature>
<dbReference type="SMART" id="SM00355">
    <property type="entry name" value="ZnF_C2H2"/>
    <property type="match status" value="3"/>
</dbReference>
<proteinExistence type="predicted"/>
<dbReference type="PROSITE" id="PS00028">
    <property type="entry name" value="ZINC_FINGER_C2H2_1"/>
    <property type="match status" value="2"/>
</dbReference>
<comment type="caution">
    <text evidence="7">The sequence shown here is derived from an EMBL/GenBank/DDBJ whole genome shotgun (WGS) entry which is preliminary data.</text>
</comment>
<keyword evidence="3 5" id="KW-0863">Zinc-finger</keyword>
<dbReference type="GO" id="GO:0045893">
    <property type="term" value="P:positive regulation of DNA-templated transcription"/>
    <property type="evidence" value="ECO:0007669"/>
    <property type="project" value="UniProtKB-ARBA"/>
</dbReference>
<dbReference type="SUPFAM" id="SSF57667">
    <property type="entry name" value="beta-beta-alpha zinc fingers"/>
    <property type="match status" value="2"/>
</dbReference>
<dbReference type="InterPro" id="IPR036236">
    <property type="entry name" value="Znf_C2H2_sf"/>
</dbReference>
<reference evidence="7" key="1">
    <citation type="submission" date="2020-07" db="EMBL/GenBank/DDBJ databases">
        <title>Multicomponent nature underlies the extraordinary mechanical properties of spider dragline silk.</title>
        <authorList>
            <person name="Kono N."/>
            <person name="Nakamura H."/>
            <person name="Mori M."/>
            <person name="Yoshida Y."/>
            <person name="Ohtoshi R."/>
            <person name="Malay A.D."/>
            <person name="Moran D.A.P."/>
            <person name="Tomita M."/>
            <person name="Numata K."/>
            <person name="Arakawa K."/>
        </authorList>
    </citation>
    <scope>NUCLEOTIDE SEQUENCE</scope>
</reference>
<dbReference type="GO" id="GO:0000981">
    <property type="term" value="F:DNA-binding transcription factor activity, RNA polymerase II-specific"/>
    <property type="evidence" value="ECO:0007669"/>
    <property type="project" value="TreeGrafter"/>
</dbReference>
<evidence type="ECO:0000259" key="6">
    <source>
        <dbReference type="PROSITE" id="PS50157"/>
    </source>
</evidence>
<dbReference type="PROSITE" id="PS50157">
    <property type="entry name" value="ZINC_FINGER_C2H2_2"/>
    <property type="match status" value="3"/>
</dbReference>
<evidence type="ECO:0000313" key="8">
    <source>
        <dbReference type="Proteomes" id="UP000887116"/>
    </source>
</evidence>
<keyword evidence="8" id="KW-1185">Reference proteome</keyword>
<gene>
    <name evidence="7" type="ORF">TNCT_613752</name>
</gene>
<dbReference type="AlphaFoldDB" id="A0A8X6FG60"/>
<evidence type="ECO:0000256" key="5">
    <source>
        <dbReference type="PROSITE-ProRule" id="PRU00042"/>
    </source>
</evidence>
<dbReference type="GO" id="GO:0005694">
    <property type="term" value="C:chromosome"/>
    <property type="evidence" value="ECO:0007669"/>
    <property type="project" value="UniProtKB-ARBA"/>
</dbReference>
<name>A0A8X6FG60_TRICU</name>
<dbReference type="Pfam" id="PF00096">
    <property type="entry name" value="zf-C2H2"/>
    <property type="match status" value="1"/>
</dbReference>
<dbReference type="Gene3D" id="3.30.160.60">
    <property type="entry name" value="Classic Zinc Finger"/>
    <property type="match status" value="3"/>
</dbReference>
<dbReference type="PANTHER" id="PTHR23235">
    <property type="entry name" value="KRUEPPEL-LIKE TRANSCRIPTION FACTOR"/>
    <property type="match status" value="1"/>
</dbReference>
<keyword evidence="4" id="KW-0862">Zinc</keyword>
<dbReference type="OrthoDB" id="6478496at2759"/>
<dbReference type="FunFam" id="3.30.160.60:FF:003017">
    <property type="entry name" value="Si:cabz01054396.2"/>
    <property type="match status" value="1"/>
</dbReference>
<dbReference type="FunFam" id="3.30.160.60:FF:001732">
    <property type="entry name" value="Zgc:162936"/>
    <property type="match status" value="1"/>
</dbReference>
<dbReference type="Proteomes" id="UP000887116">
    <property type="component" value="Unassembled WGS sequence"/>
</dbReference>
<keyword evidence="1" id="KW-0479">Metal-binding</keyword>
<organism evidence="7 8">
    <name type="scientific">Trichonephila clavata</name>
    <name type="common">Joro spider</name>
    <name type="synonym">Nephila clavata</name>
    <dbReference type="NCBI Taxonomy" id="2740835"/>
    <lineage>
        <taxon>Eukaryota</taxon>
        <taxon>Metazoa</taxon>
        <taxon>Ecdysozoa</taxon>
        <taxon>Arthropoda</taxon>
        <taxon>Chelicerata</taxon>
        <taxon>Arachnida</taxon>
        <taxon>Araneae</taxon>
        <taxon>Araneomorphae</taxon>
        <taxon>Entelegynae</taxon>
        <taxon>Araneoidea</taxon>
        <taxon>Nephilidae</taxon>
        <taxon>Trichonephila</taxon>
    </lineage>
</organism>
<evidence type="ECO:0000256" key="1">
    <source>
        <dbReference type="ARBA" id="ARBA00022723"/>
    </source>
</evidence>
<feature type="domain" description="C2H2-type" evidence="6">
    <location>
        <begin position="82"/>
        <end position="109"/>
    </location>
</feature>
<evidence type="ECO:0000256" key="3">
    <source>
        <dbReference type="ARBA" id="ARBA00022771"/>
    </source>
</evidence>
<evidence type="ECO:0000256" key="4">
    <source>
        <dbReference type="ARBA" id="ARBA00022833"/>
    </source>
</evidence>
<protein>
    <recommendedName>
        <fullName evidence="6">C2H2-type domain-containing protein</fullName>
    </recommendedName>
</protein>
<accession>A0A8X6FG60</accession>
<dbReference type="GO" id="GO:0008270">
    <property type="term" value="F:zinc ion binding"/>
    <property type="evidence" value="ECO:0007669"/>
    <property type="project" value="UniProtKB-KW"/>
</dbReference>
<sequence>MCGSSSLLFGYDSLKILEISCKEKTQVSSMPPFYNVGVNYGAEYSITLGTIKRHQCPFCDYASLLSANVKRHILTHTGERPFICPVCNKGFIEKKNLTTHMLNHTGERPHKCRLCTKSFMRKDALKTHMIVHYRF</sequence>
<feature type="domain" description="C2H2-type" evidence="6">
    <location>
        <begin position="110"/>
        <end position="135"/>
    </location>
</feature>